<reference evidence="3 4" key="1">
    <citation type="submission" date="2015-11" db="EMBL/GenBank/DDBJ databases">
        <title>Genome sequences of Lysobacter enzymogenes strain C3 and Lysobacter antibioticus ATCC 29479.</title>
        <authorList>
            <person name="Kobayashi D.Y."/>
        </authorList>
    </citation>
    <scope>NUCLEOTIDE SEQUENCE [LARGE SCALE GENOMIC DNA]</scope>
    <source>
        <strain evidence="3 4">C3</strain>
    </source>
</reference>
<dbReference type="Pfam" id="PF18920">
    <property type="entry name" value="DUF5671"/>
    <property type="match status" value="1"/>
</dbReference>
<feature type="transmembrane region" description="Helical" evidence="1">
    <location>
        <begin position="153"/>
        <end position="178"/>
    </location>
</feature>
<keyword evidence="1" id="KW-0812">Transmembrane</keyword>
<name>A0A0S2DGZ8_LYSEN</name>
<evidence type="ECO:0000259" key="2">
    <source>
        <dbReference type="Pfam" id="PF18920"/>
    </source>
</evidence>
<sequence length="215" mass="23816">MAAGLTALERFVHQSLASGHSRQNTAQALVAAGWSEAQVRGALGAYADSDFPVPVPRPRVSVSARETFVYLLTFSALYVVAFHLCDLWFDLIGFYLPDAIEEYPYWNDGVDDSLRSSVAALAVAFPLFAWLCHRIDADVRRNPGHRLSPVRRWLTYLTLFLAAAALICDAAALLYHWLDGELSLRFGLKALAVATIAGSAFGYYMRDLQREETQA</sequence>
<dbReference type="AlphaFoldDB" id="A0A0S2DGZ8"/>
<accession>A0A0S2DGZ8</accession>
<dbReference type="EMBL" id="CP013140">
    <property type="protein sequence ID" value="ALN57535.1"/>
    <property type="molecule type" value="Genomic_DNA"/>
</dbReference>
<evidence type="ECO:0000313" key="4">
    <source>
        <dbReference type="Proteomes" id="UP000061569"/>
    </source>
</evidence>
<organism evidence="3 4">
    <name type="scientific">Lysobacter enzymogenes</name>
    <dbReference type="NCBI Taxonomy" id="69"/>
    <lineage>
        <taxon>Bacteria</taxon>
        <taxon>Pseudomonadati</taxon>
        <taxon>Pseudomonadota</taxon>
        <taxon>Gammaproteobacteria</taxon>
        <taxon>Lysobacterales</taxon>
        <taxon>Lysobacteraceae</taxon>
        <taxon>Lysobacter</taxon>
    </lineage>
</organism>
<feature type="transmembrane region" description="Helical" evidence="1">
    <location>
        <begin position="184"/>
        <end position="204"/>
    </location>
</feature>
<feature type="transmembrane region" description="Helical" evidence="1">
    <location>
        <begin position="67"/>
        <end position="89"/>
    </location>
</feature>
<dbReference type="KEGG" id="lez:GLE_2186"/>
<feature type="domain" description="DUF5671" evidence="2">
    <location>
        <begin position="66"/>
        <end position="203"/>
    </location>
</feature>
<gene>
    <name evidence="3" type="ORF">GLE_2186</name>
</gene>
<keyword evidence="1" id="KW-0472">Membrane</keyword>
<dbReference type="Proteomes" id="UP000061569">
    <property type="component" value="Chromosome"/>
</dbReference>
<dbReference type="PATRIC" id="fig|69.6.peg.2148"/>
<dbReference type="STRING" id="69.GLE_2186"/>
<protein>
    <recommendedName>
        <fullName evidence="2">DUF5671 domain-containing protein</fullName>
    </recommendedName>
</protein>
<dbReference type="InterPro" id="IPR043728">
    <property type="entry name" value="DUF5671"/>
</dbReference>
<feature type="transmembrane region" description="Helical" evidence="1">
    <location>
        <begin position="114"/>
        <end position="132"/>
    </location>
</feature>
<keyword evidence="1" id="KW-1133">Transmembrane helix</keyword>
<proteinExistence type="predicted"/>
<evidence type="ECO:0000313" key="3">
    <source>
        <dbReference type="EMBL" id="ALN57535.1"/>
    </source>
</evidence>
<evidence type="ECO:0000256" key="1">
    <source>
        <dbReference type="SAM" id="Phobius"/>
    </source>
</evidence>